<protein>
    <submittedName>
        <fullName evidence="1">Uncharacterized protein</fullName>
    </submittedName>
</protein>
<evidence type="ECO:0000313" key="1">
    <source>
        <dbReference type="EMBL" id="KAF9733853.1"/>
    </source>
</evidence>
<dbReference type="Proteomes" id="UP000756921">
    <property type="component" value="Unassembled WGS sequence"/>
</dbReference>
<name>A0A9P6KNQ5_9PLEO</name>
<organism evidence="1 2">
    <name type="scientific">Paraphaeosphaeria minitans</name>
    <dbReference type="NCBI Taxonomy" id="565426"/>
    <lineage>
        <taxon>Eukaryota</taxon>
        <taxon>Fungi</taxon>
        <taxon>Dikarya</taxon>
        <taxon>Ascomycota</taxon>
        <taxon>Pezizomycotina</taxon>
        <taxon>Dothideomycetes</taxon>
        <taxon>Pleosporomycetidae</taxon>
        <taxon>Pleosporales</taxon>
        <taxon>Massarineae</taxon>
        <taxon>Didymosphaeriaceae</taxon>
        <taxon>Paraphaeosphaeria</taxon>
    </lineage>
</organism>
<evidence type="ECO:0000313" key="2">
    <source>
        <dbReference type="Proteomes" id="UP000756921"/>
    </source>
</evidence>
<gene>
    <name evidence="1" type="ORF">PMIN01_08196</name>
</gene>
<dbReference type="AlphaFoldDB" id="A0A9P6KNQ5"/>
<comment type="caution">
    <text evidence="1">The sequence shown here is derived from an EMBL/GenBank/DDBJ whole genome shotgun (WGS) entry which is preliminary data.</text>
</comment>
<dbReference type="EMBL" id="WJXW01000008">
    <property type="protein sequence ID" value="KAF9733853.1"/>
    <property type="molecule type" value="Genomic_DNA"/>
</dbReference>
<reference evidence="1" key="1">
    <citation type="journal article" date="2020" name="Mol. Plant Microbe Interact.">
        <title>Genome Sequence of the Biocontrol Agent Coniothyrium minitans strain Conio (IMI 134523).</title>
        <authorList>
            <person name="Patel D."/>
            <person name="Shittu T.A."/>
            <person name="Baroncelli R."/>
            <person name="Muthumeenakshi S."/>
            <person name="Osborne T.H."/>
            <person name="Janganan T.K."/>
            <person name="Sreenivasaprasad S."/>
        </authorList>
    </citation>
    <scope>NUCLEOTIDE SEQUENCE</scope>
    <source>
        <strain evidence="1">Conio</strain>
    </source>
</reference>
<proteinExistence type="predicted"/>
<accession>A0A9P6KNQ5</accession>
<keyword evidence="2" id="KW-1185">Reference proteome</keyword>
<sequence>MELLCSDLHSCTYQPITRKHQPQPGSLSHLHPRFRRKDVELDIVLVPSFDVHIGNTVSTVTYSASGVPYPALHILVQSFLDTYDVVSLCDIIDGTDISEEWGNKSLDLSGTNDVQWAGYMNERYFASIARRGGNDVTIISNSECRKTGHVGDLCTTEKGKIGMDAFQWYVRYSVSIEGMEIPGLGTKSGLRCLFRSFIRTRGTCDEIMLPGCPPSVKGYFDTDPPSQDHLALKISYDLDIKRVGRYCGAENVLGIDSLPRACHREHIRNSSAVHLIAILAIIRCA</sequence>
<dbReference type="OrthoDB" id="3259529at2759"/>